<dbReference type="OrthoDB" id="4489167at2759"/>
<proteinExistence type="predicted"/>
<name>B0Y923_ASPFC</name>
<accession>B0Y923</accession>
<dbReference type="HOGENOM" id="CLU_2249511_0_0_1"/>
<sequence>MDNRQSKQPSTSQVTLYQSFNMKNVSLATLLLSLSGSLTAAWNVTAYGNADCTGYLTSIAGEQGWGCYWLSGVTKPIQAMSVEDLPEGWRFIASSGTACDAFHQAGGNGCYTQSQGFQSFQIIGSSS</sequence>
<dbReference type="AlphaFoldDB" id="B0Y923"/>
<organism evidence="1 2">
    <name type="scientific">Aspergillus fumigatus (strain CBS 144.89 / FGSC A1163 / CEA10)</name>
    <name type="common">Neosartorya fumigata</name>
    <dbReference type="NCBI Taxonomy" id="451804"/>
    <lineage>
        <taxon>Eukaryota</taxon>
        <taxon>Fungi</taxon>
        <taxon>Dikarya</taxon>
        <taxon>Ascomycota</taxon>
        <taxon>Pezizomycotina</taxon>
        <taxon>Eurotiomycetes</taxon>
        <taxon>Eurotiomycetidae</taxon>
        <taxon>Eurotiales</taxon>
        <taxon>Aspergillaceae</taxon>
        <taxon>Aspergillus</taxon>
        <taxon>Aspergillus subgen. Fumigati</taxon>
    </lineage>
</organism>
<keyword evidence="2" id="KW-1185">Reference proteome</keyword>
<reference evidence="1 2" key="1">
    <citation type="journal article" date="2008" name="PLoS Genet.">
        <title>Genomic islands in the pathogenic filamentous fungus Aspergillus fumigatus.</title>
        <authorList>
            <person name="Fedorova N.D."/>
            <person name="Khaldi N."/>
            <person name="Joardar V.S."/>
            <person name="Maiti R."/>
            <person name="Amedeo P."/>
            <person name="Anderson M.J."/>
            <person name="Crabtree J."/>
            <person name="Silva J.C."/>
            <person name="Badger J.H."/>
            <person name="Albarraq A."/>
            <person name="Angiuoli S."/>
            <person name="Bussey H."/>
            <person name="Bowyer P."/>
            <person name="Cotty P.J."/>
            <person name="Dyer P.S."/>
            <person name="Egan A."/>
            <person name="Galens K."/>
            <person name="Fraser-Liggett C.M."/>
            <person name="Haas B.J."/>
            <person name="Inman J.M."/>
            <person name="Kent R."/>
            <person name="Lemieux S."/>
            <person name="Malavazi I."/>
            <person name="Orvis J."/>
            <person name="Roemer T."/>
            <person name="Ronning C.M."/>
            <person name="Sundaram J.P."/>
            <person name="Sutton G."/>
            <person name="Turner G."/>
            <person name="Venter J.C."/>
            <person name="White O.R."/>
            <person name="Whitty B.R."/>
            <person name="Youngman P."/>
            <person name="Wolfe K.H."/>
            <person name="Goldman G.H."/>
            <person name="Wortman J.R."/>
            <person name="Jiang B."/>
            <person name="Denning D.W."/>
            <person name="Nierman W.C."/>
        </authorList>
    </citation>
    <scope>NUCLEOTIDE SEQUENCE [LARGE SCALE GENOMIC DNA]</scope>
    <source>
        <strain evidence="2">CBS 144.89 / FGSC A1163 / CEA10</strain>
    </source>
</reference>
<protein>
    <submittedName>
        <fullName evidence="1">Uncharacterized protein</fullName>
    </submittedName>
</protein>
<dbReference type="Proteomes" id="UP000001699">
    <property type="component" value="Unassembled WGS sequence"/>
</dbReference>
<dbReference type="EMBL" id="DS499599">
    <property type="protein sequence ID" value="EDP49904.1"/>
    <property type="molecule type" value="Genomic_DNA"/>
</dbReference>
<evidence type="ECO:0000313" key="1">
    <source>
        <dbReference type="EMBL" id="EDP49904.1"/>
    </source>
</evidence>
<dbReference type="VEuPathDB" id="FungiDB:AFUB_079370"/>
<evidence type="ECO:0000313" key="2">
    <source>
        <dbReference type="Proteomes" id="UP000001699"/>
    </source>
</evidence>
<gene>
    <name evidence="1" type="ORF">AFUB_079370</name>
</gene>